<sequence length="653" mass="71179">MADVYTPPPDSSYLLVTPFSMPSNIGDRWAVSFTGNNSTLVAAALSIVVTVSFLCLWNFISFIAVLAVPKPTRHKYVAAVVIWNSNDPWFAFKELLLYTYRQAQRNTEKKQWKHTWYGLVFCLLALAVFGTSIAMGIIAPSLVQIGNVAPVRPSAVFYPTTPTSDADLLRDFGLRAPSVMRSLGSVEAAAVTLRQKVAVKANEDFDTPASSERNVGVDYGYSLSGVDLGISGGSNLGLVVKGHCMTEYGWSRDPPEDEDSTNAYDEYRLWNDPSPDAAQFVYLNDFDTQMAQISWQRAISCSSPPAATPELRETPDDATRFNAAFRMKRWRPVLSCREKNSWTYAGQTVASVVDLKAIPGIKIPRVLLEILETTLSGGPMVVRLGNASGDSALRSRSTSPNGVIDAGSSSMFTDMERLILASYAATRNIFTDAVMFGQPDNYGNVAEGPDGQPREGAGNYVIQSPDIQTFSLTGIVVLLVILATLILLNCVTSLLIHFNHQPSVANNAKGDNTNNSVTENTNPAAENIAISEDKTGNPPDITETGTSSASPENKNRTHNNKWTRFHVLAATQLFRCVYEQDPEQGTKREPREEWSCDSSAMTHYGTDEESFVIETCDKPKCMGHIRKEIEGSDKTGQGSGHEDSAVGRGGGES</sequence>
<evidence type="ECO:0000313" key="1">
    <source>
        <dbReference type="EMBL" id="KAH6649314.1"/>
    </source>
</evidence>
<evidence type="ECO:0000313" key="2">
    <source>
        <dbReference type="Proteomes" id="UP000724584"/>
    </source>
</evidence>
<organism evidence="1 2">
    <name type="scientific">Chaetomium tenue</name>
    <dbReference type="NCBI Taxonomy" id="1854479"/>
    <lineage>
        <taxon>Eukaryota</taxon>
        <taxon>Fungi</taxon>
        <taxon>Dikarya</taxon>
        <taxon>Ascomycota</taxon>
        <taxon>Pezizomycotina</taxon>
        <taxon>Sordariomycetes</taxon>
        <taxon>Sordariomycetidae</taxon>
        <taxon>Sordariales</taxon>
        <taxon>Chaetomiaceae</taxon>
        <taxon>Chaetomium</taxon>
    </lineage>
</organism>
<accession>A0ACB7PQI4</accession>
<reference evidence="1 2" key="1">
    <citation type="journal article" date="2021" name="Nat. Commun.">
        <title>Genetic determinants of endophytism in the Arabidopsis root mycobiome.</title>
        <authorList>
            <person name="Mesny F."/>
            <person name="Miyauchi S."/>
            <person name="Thiergart T."/>
            <person name="Pickel B."/>
            <person name="Atanasova L."/>
            <person name="Karlsson M."/>
            <person name="Huettel B."/>
            <person name="Barry K.W."/>
            <person name="Haridas S."/>
            <person name="Chen C."/>
            <person name="Bauer D."/>
            <person name="Andreopoulos W."/>
            <person name="Pangilinan J."/>
            <person name="LaButti K."/>
            <person name="Riley R."/>
            <person name="Lipzen A."/>
            <person name="Clum A."/>
            <person name="Drula E."/>
            <person name="Henrissat B."/>
            <person name="Kohler A."/>
            <person name="Grigoriev I.V."/>
            <person name="Martin F.M."/>
            <person name="Hacquard S."/>
        </authorList>
    </citation>
    <scope>NUCLEOTIDE SEQUENCE [LARGE SCALE GENOMIC DNA]</scope>
    <source>
        <strain evidence="1 2">MPI-SDFR-AT-0079</strain>
    </source>
</reference>
<protein>
    <submittedName>
        <fullName evidence="1">Uncharacterized protein</fullName>
    </submittedName>
</protein>
<dbReference type="Proteomes" id="UP000724584">
    <property type="component" value="Unassembled WGS sequence"/>
</dbReference>
<comment type="caution">
    <text evidence="1">The sequence shown here is derived from an EMBL/GenBank/DDBJ whole genome shotgun (WGS) entry which is preliminary data.</text>
</comment>
<name>A0ACB7PQI4_9PEZI</name>
<proteinExistence type="predicted"/>
<dbReference type="EMBL" id="JAGIZQ010000001">
    <property type="protein sequence ID" value="KAH6649314.1"/>
    <property type="molecule type" value="Genomic_DNA"/>
</dbReference>
<gene>
    <name evidence="1" type="ORF">F5144DRAFT_634473</name>
</gene>
<keyword evidence="2" id="KW-1185">Reference proteome</keyword>